<feature type="chain" id="PRO_5040926466" description="chitinase" evidence="5">
    <location>
        <begin position="24"/>
        <end position="920"/>
    </location>
</feature>
<dbReference type="Proteomes" id="UP001140979">
    <property type="component" value="Unassembled WGS sequence"/>
</dbReference>
<keyword evidence="5" id="KW-0732">Signal</keyword>
<dbReference type="InterPro" id="IPR035986">
    <property type="entry name" value="PKD_dom_sf"/>
</dbReference>
<evidence type="ECO:0000313" key="8">
    <source>
        <dbReference type="Proteomes" id="UP001140979"/>
    </source>
</evidence>
<dbReference type="PANTHER" id="PTHR11177">
    <property type="entry name" value="CHITINASE"/>
    <property type="match status" value="1"/>
</dbReference>
<dbReference type="SMART" id="SM00089">
    <property type="entry name" value="PKD"/>
    <property type="match status" value="1"/>
</dbReference>
<dbReference type="Gene3D" id="3.20.20.80">
    <property type="entry name" value="Glycosidases"/>
    <property type="match status" value="1"/>
</dbReference>
<sequence length="920" mass="101586">MKLQKTQLSILVGLTLMTGLASAAELEANFTRSDVRFMTQQELAERQNMYNPKGPLNFATDPVYNQYIKNDELPKVTAYMSNWGQYGRSWSPRDLAGVYDTIVFSFMAMCGTGVGDSQITSAVESLRRYACNTSNNPQAKDYEVITTDPWGDIAAKIPGLVEVNNQDMPILMQKWYEGQNAIDSGYLGALKKLKQQMSPGTQMAFSIGGWSLSEAFSRMAATKTNRDVFVRSVVDIFTNYPMFSQVDIDWEYPGIEVGGNSWLPNDAENYKELIKELRSALNNAGKNDVKIAIAAGAPQDKMDASDLKALVDNGVDIIHLMSYDFFGNEWEEEDELGHHTNLYSVGKWSVDTSVSYMIDVLDINPKNIYIGYANYSRNAAYANVTSISPLRGSFVRPTNPDGNGIPMFADGQYTGGSWERGAYEWYDIQQEFLEINQNGLKINNSHPGYQLLTDKEANADYIYSKDGQFFMSFDTPRSVFAKARYVKDKGLGGIFNWMADYDTGYLVNSAREGLGYTKQSGIDMTPIIYSCGENVTNQQECEDLTNLTGGEEPGITLQANAGPDISAALIAGNAYEINGSASTGESITYKWTKKSKQITGIAPTKVKLAQTTSSRLQVTITDLEDADSTVRIPLKLTVTDINGETSTDSVVLKLQYVGDNHAPVAIASANKDHVNHGELFKLLGKDSYDEDENDTLRYQWTQVNGAEVTLPYKGRRKNLTIDTTELTNKDDQLQFQLTVNDGLESDTSDIVTVEVEGSAPDNAAPNANFTVSGQLEVGQVIQLNGSSSTDDKGISRYQWVVKDSANQSVSVNGADAPHGSFVPANVGNYTVKLTVWDEENLSDHKQQTVNVTESETGGDYDYEFPDGFGFYADGTVVKILGQGVYQCFGEWAANCNNPAFLPGNALDPNWITQQWRFMHD</sequence>
<evidence type="ECO:0000259" key="6">
    <source>
        <dbReference type="PROSITE" id="PS51910"/>
    </source>
</evidence>
<dbReference type="AlphaFoldDB" id="A0A9X4IP87"/>
<keyword evidence="7" id="KW-0378">Hydrolase</keyword>
<dbReference type="EC" id="3.2.1.14" evidence="2"/>
<dbReference type="InterPro" id="IPR011583">
    <property type="entry name" value="Chitinase_II/V-like_cat"/>
</dbReference>
<keyword evidence="4" id="KW-0624">Polysaccharide degradation</keyword>
<proteinExistence type="predicted"/>
<accession>A0A9X4IP87</accession>
<dbReference type="GO" id="GO:0000272">
    <property type="term" value="P:polysaccharide catabolic process"/>
    <property type="evidence" value="ECO:0007669"/>
    <property type="project" value="UniProtKB-KW"/>
</dbReference>
<evidence type="ECO:0000256" key="1">
    <source>
        <dbReference type="ARBA" id="ARBA00000822"/>
    </source>
</evidence>
<dbReference type="SMART" id="SM00636">
    <property type="entry name" value="Glyco_18"/>
    <property type="match status" value="1"/>
</dbReference>
<evidence type="ECO:0000256" key="5">
    <source>
        <dbReference type="SAM" id="SignalP"/>
    </source>
</evidence>
<dbReference type="SUPFAM" id="SSF49299">
    <property type="entry name" value="PKD domain"/>
    <property type="match status" value="1"/>
</dbReference>
<dbReference type="Pfam" id="PF22352">
    <property type="entry name" value="K319L-like_PKD"/>
    <property type="match status" value="1"/>
</dbReference>
<keyword evidence="3" id="KW-0146">Chitin degradation</keyword>
<protein>
    <recommendedName>
        <fullName evidence="2">chitinase</fullName>
        <ecNumber evidence="2">3.2.1.14</ecNumber>
    </recommendedName>
</protein>
<dbReference type="Pfam" id="PF00704">
    <property type="entry name" value="Glyco_hydro_18"/>
    <property type="match status" value="1"/>
</dbReference>
<dbReference type="EMBL" id="JAKNBA010000006">
    <property type="protein sequence ID" value="MDE1241556.1"/>
    <property type="molecule type" value="Genomic_DNA"/>
</dbReference>
<organism evidence="7 8">
    <name type="scientific">Vibrio aestuarianus</name>
    <dbReference type="NCBI Taxonomy" id="28171"/>
    <lineage>
        <taxon>Bacteria</taxon>
        <taxon>Pseudomonadati</taxon>
        <taxon>Pseudomonadota</taxon>
        <taxon>Gammaproteobacteria</taxon>
        <taxon>Vibrionales</taxon>
        <taxon>Vibrionaceae</taxon>
        <taxon>Vibrio</taxon>
    </lineage>
</organism>
<dbReference type="CDD" id="cd00146">
    <property type="entry name" value="PKD"/>
    <property type="match status" value="1"/>
</dbReference>
<comment type="catalytic activity">
    <reaction evidence="1">
        <text>Random endo-hydrolysis of N-acetyl-beta-D-glucosaminide (1-&gt;4)-beta-linkages in chitin and chitodextrins.</text>
        <dbReference type="EC" id="3.2.1.14"/>
    </reaction>
</comment>
<dbReference type="InterPro" id="IPR050314">
    <property type="entry name" value="Glycosyl_Hydrlase_18"/>
</dbReference>
<dbReference type="InterPro" id="IPR017853">
    <property type="entry name" value="GH"/>
</dbReference>
<reference evidence="7" key="1">
    <citation type="submission" date="2022-02" db="EMBL/GenBank/DDBJ databases">
        <title>Emergence and expansion in Europe of a Vibrio aestuarianus clonal complex pathogenic for oysters.</title>
        <authorList>
            <person name="Mesnil A."/>
            <person name="Travers M.-A."/>
        </authorList>
    </citation>
    <scope>NUCLEOTIDE SEQUENCE</scope>
    <source>
        <strain evidence="7">19_064_11T1</strain>
    </source>
</reference>
<dbReference type="PANTHER" id="PTHR11177:SF317">
    <property type="entry name" value="CHITINASE 12-RELATED"/>
    <property type="match status" value="1"/>
</dbReference>
<dbReference type="Gene3D" id="3.10.50.10">
    <property type="match status" value="1"/>
</dbReference>
<evidence type="ECO:0000256" key="2">
    <source>
        <dbReference type="ARBA" id="ARBA00012729"/>
    </source>
</evidence>
<evidence type="ECO:0000256" key="3">
    <source>
        <dbReference type="ARBA" id="ARBA00023024"/>
    </source>
</evidence>
<feature type="signal peptide" evidence="5">
    <location>
        <begin position="1"/>
        <end position="23"/>
    </location>
</feature>
<dbReference type="InterPro" id="IPR013783">
    <property type="entry name" value="Ig-like_fold"/>
</dbReference>
<evidence type="ECO:0000313" key="7">
    <source>
        <dbReference type="EMBL" id="MDE1241556.1"/>
    </source>
</evidence>
<evidence type="ECO:0000256" key="4">
    <source>
        <dbReference type="ARBA" id="ARBA00023326"/>
    </source>
</evidence>
<dbReference type="SUPFAM" id="SSF51445">
    <property type="entry name" value="(Trans)glycosidases"/>
    <property type="match status" value="1"/>
</dbReference>
<feature type="domain" description="GH18" evidence="6">
    <location>
        <begin position="74"/>
        <end position="517"/>
    </location>
</feature>
<dbReference type="InterPro" id="IPR001223">
    <property type="entry name" value="Glyco_hydro18_cat"/>
</dbReference>
<dbReference type="GO" id="GO:0008061">
    <property type="term" value="F:chitin binding"/>
    <property type="evidence" value="ECO:0007669"/>
    <property type="project" value="InterPro"/>
</dbReference>
<dbReference type="RefSeq" id="WP_274682807.1">
    <property type="nucleotide sequence ID" value="NZ_JAKNBA010000006.1"/>
</dbReference>
<keyword evidence="4" id="KW-0119">Carbohydrate metabolism</keyword>
<dbReference type="PROSITE" id="PS51910">
    <property type="entry name" value="GH18_2"/>
    <property type="match status" value="1"/>
</dbReference>
<dbReference type="Gene3D" id="2.60.40.10">
    <property type="entry name" value="Immunoglobulins"/>
    <property type="match status" value="3"/>
</dbReference>
<dbReference type="GO" id="GO:0006032">
    <property type="term" value="P:chitin catabolic process"/>
    <property type="evidence" value="ECO:0007669"/>
    <property type="project" value="UniProtKB-KW"/>
</dbReference>
<dbReference type="InterPro" id="IPR022409">
    <property type="entry name" value="PKD/Chitinase_dom"/>
</dbReference>
<dbReference type="GO" id="GO:0008843">
    <property type="term" value="F:endochitinase activity"/>
    <property type="evidence" value="ECO:0007669"/>
    <property type="project" value="UniProtKB-EC"/>
</dbReference>
<dbReference type="InterPro" id="IPR029070">
    <property type="entry name" value="Chitinase_insertion_sf"/>
</dbReference>
<name>A0A9X4IP87_9VIBR</name>
<gene>
    <name evidence="7" type="ORF">L9W94_05210</name>
</gene>
<dbReference type="SUPFAM" id="SSF54556">
    <property type="entry name" value="Chitinase insertion domain"/>
    <property type="match status" value="1"/>
</dbReference>
<comment type="caution">
    <text evidence="7">The sequence shown here is derived from an EMBL/GenBank/DDBJ whole genome shotgun (WGS) entry which is preliminary data.</text>
</comment>